<dbReference type="PANTHER" id="PTHR31374:SF7">
    <property type="entry name" value="SAUR-LIKE AUXIN-RESPONSIVE PROTEIN FAMILY"/>
    <property type="match status" value="1"/>
</dbReference>
<organism evidence="3 4">
    <name type="scientific">Ananas comosus</name>
    <name type="common">Pineapple</name>
    <name type="synonym">Ananas ananas</name>
    <dbReference type="NCBI Taxonomy" id="4615"/>
    <lineage>
        <taxon>Eukaryota</taxon>
        <taxon>Viridiplantae</taxon>
        <taxon>Streptophyta</taxon>
        <taxon>Embryophyta</taxon>
        <taxon>Tracheophyta</taxon>
        <taxon>Spermatophyta</taxon>
        <taxon>Magnoliopsida</taxon>
        <taxon>Liliopsida</taxon>
        <taxon>Poales</taxon>
        <taxon>Bromeliaceae</taxon>
        <taxon>Bromelioideae</taxon>
        <taxon>Ananas</taxon>
    </lineage>
</organism>
<dbReference type="Proteomes" id="UP000092600">
    <property type="component" value="Unassembled WGS sequence"/>
</dbReference>
<reference evidence="3 4" key="1">
    <citation type="journal article" date="2016" name="DNA Res.">
        <title>The draft genome of MD-2 pineapple using hybrid error correction of long reads.</title>
        <authorList>
            <person name="Redwan R.M."/>
            <person name="Saidin A."/>
            <person name="Kumar S.V."/>
        </authorList>
    </citation>
    <scope>NUCLEOTIDE SEQUENCE [LARGE SCALE GENOMIC DNA]</scope>
    <source>
        <strain evidence="4">cv. MD2</strain>
        <tissue evidence="3">Leaf</tissue>
    </source>
</reference>
<name>A0A199UKF5_ANACO</name>
<sequence>MGDEGGKVTGIRQIVRLRELLQKWQSVTLGPKEEQQPSNNKPLGIPPSIDKRLKGVSVGCDSDEENCQSPEPPPDVPKGYCPVYVGPEQRRFVIPTSYLGLPVFKLLLEKAEEEFGFDHKGALTLPCEIETFKYILQCMERHKQGLIDDGICGKREDLQCHN</sequence>
<evidence type="ECO:0000313" key="3">
    <source>
        <dbReference type="EMBL" id="OAY65203.1"/>
    </source>
</evidence>
<dbReference type="STRING" id="4615.A0A199UKF5"/>
<dbReference type="PANTHER" id="PTHR31374">
    <property type="entry name" value="AUXIN-INDUCED PROTEIN-LIKE-RELATED"/>
    <property type="match status" value="1"/>
</dbReference>
<evidence type="ECO:0000256" key="2">
    <source>
        <dbReference type="SAM" id="MobiDB-lite"/>
    </source>
</evidence>
<dbReference type="Pfam" id="PF02519">
    <property type="entry name" value="Auxin_inducible"/>
    <property type="match status" value="1"/>
</dbReference>
<feature type="region of interest" description="Disordered" evidence="2">
    <location>
        <begin position="28"/>
        <end position="49"/>
    </location>
</feature>
<dbReference type="InterPro" id="IPR003676">
    <property type="entry name" value="SAUR_fam"/>
</dbReference>
<comment type="caution">
    <text evidence="3">The sequence shown here is derived from an EMBL/GenBank/DDBJ whole genome shotgun (WGS) entry which is preliminary data.</text>
</comment>
<evidence type="ECO:0000256" key="1">
    <source>
        <dbReference type="ARBA" id="ARBA00006974"/>
    </source>
</evidence>
<proteinExistence type="inferred from homology"/>
<comment type="similarity">
    <text evidence="1">Belongs to the ARG7 family.</text>
</comment>
<dbReference type="AlphaFoldDB" id="A0A199UKF5"/>
<accession>A0A199UKF5</accession>
<evidence type="ECO:0000313" key="4">
    <source>
        <dbReference type="Proteomes" id="UP000092600"/>
    </source>
</evidence>
<dbReference type="EMBL" id="LSRQ01007165">
    <property type="protein sequence ID" value="OAY65203.1"/>
    <property type="molecule type" value="Genomic_DNA"/>
</dbReference>
<gene>
    <name evidence="3" type="ORF">ACMD2_15294</name>
</gene>
<dbReference type="GO" id="GO:0009733">
    <property type="term" value="P:response to auxin"/>
    <property type="evidence" value="ECO:0007669"/>
    <property type="project" value="InterPro"/>
</dbReference>
<protein>
    <submittedName>
        <fullName evidence="3">Indole-3-acetic acid-induced protein ARG7</fullName>
    </submittedName>
</protein>